<dbReference type="RefSeq" id="WP_097122741.1">
    <property type="nucleotide sequence ID" value="NZ_OCND01000007.1"/>
</dbReference>
<evidence type="ECO:0000256" key="2">
    <source>
        <dbReference type="ARBA" id="ARBA00022628"/>
    </source>
</evidence>
<name>A0A286DA35_9GAMM</name>
<gene>
    <name evidence="7" type="ORF">SAMN06296416_107169</name>
</gene>
<reference evidence="7 8" key="1">
    <citation type="submission" date="2017-09" db="EMBL/GenBank/DDBJ databases">
        <authorList>
            <person name="Ehlers B."/>
            <person name="Leendertz F.H."/>
        </authorList>
    </citation>
    <scope>NUCLEOTIDE SEQUENCE [LARGE SCALE GENOMIC DNA]</scope>
    <source>
        <strain evidence="7 8">CGMCC 1.10978</strain>
    </source>
</reference>
<keyword evidence="2" id="KW-0846">Cobalamin</keyword>
<evidence type="ECO:0000256" key="1">
    <source>
        <dbReference type="ARBA" id="ARBA00001922"/>
    </source>
</evidence>
<dbReference type="Gene3D" id="3.20.70.20">
    <property type="match status" value="1"/>
</dbReference>
<organism evidence="7 8">
    <name type="scientific">Pseudoxanthomonas wuyuanensis</name>
    <dbReference type="NCBI Taxonomy" id="1073196"/>
    <lineage>
        <taxon>Bacteria</taxon>
        <taxon>Pseudomonadati</taxon>
        <taxon>Pseudomonadota</taxon>
        <taxon>Gammaproteobacteria</taxon>
        <taxon>Lysobacterales</taxon>
        <taxon>Lysobacteraceae</taxon>
        <taxon>Pseudoxanthomonas</taxon>
    </lineage>
</organism>
<keyword evidence="3" id="KW-0560">Oxidoreductase</keyword>
<dbReference type="Pfam" id="PF02867">
    <property type="entry name" value="Ribonuc_red_lgC"/>
    <property type="match status" value="1"/>
</dbReference>
<sequence length="334" mass="36195">MLPSTLFTDPVAVHAWDAWFRWRDGGTLHDLTVDATWWRVANALAAVEGTLAPLLAHHLAHAFSRWELLPDERLLRYAGTGAAIDAPGAPSAVLNVGAFVIAPYTPQAYFDRSRFMDTAGLAVRLLDNATTLFAPWRQSDSLSVGVIGLANALHGLDIPYRSAEARAHAREVAIALAEGSLRASIALADERGSRLAPCERAQLAERWQRRRMPPLLVEEGIRHGVRHRELTAIGSHPRLAMLANNAADGIDAMREPAASAPSLRFGPTDRQQTLQAAQAGLCAAMQPWIDTTVSHPMTYRPIPPGSRWEDGEGGAPSPGLACLSEYGKTAEPEY</sequence>
<protein>
    <submittedName>
        <fullName evidence="7">Ribonucleoside-diphosphate reductase alpha chain</fullName>
    </submittedName>
</protein>
<dbReference type="GO" id="GO:0031419">
    <property type="term" value="F:cobalamin binding"/>
    <property type="evidence" value="ECO:0007669"/>
    <property type="project" value="UniProtKB-KW"/>
</dbReference>
<dbReference type="InterPro" id="IPR050862">
    <property type="entry name" value="RdRp_reductase_class-2"/>
</dbReference>
<dbReference type="Proteomes" id="UP000219374">
    <property type="component" value="Unassembled WGS sequence"/>
</dbReference>
<keyword evidence="8" id="KW-1185">Reference proteome</keyword>
<evidence type="ECO:0000256" key="5">
    <source>
        <dbReference type="SAM" id="MobiDB-lite"/>
    </source>
</evidence>
<comment type="cofactor">
    <cofactor evidence="1">
        <name>adenosylcob(III)alamin</name>
        <dbReference type="ChEBI" id="CHEBI:18408"/>
    </cofactor>
</comment>
<accession>A0A286DA35</accession>
<evidence type="ECO:0000256" key="3">
    <source>
        <dbReference type="ARBA" id="ARBA00023002"/>
    </source>
</evidence>
<evidence type="ECO:0000256" key="4">
    <source>
        <dbReference type="ARBA" id="ARBA00023285"/>
    </source>
</evidence>
<dbReference type="EMBL" id="OCND01000007">
    <property type="protein sequence ID" value="SOD55526.1"/>
    <property type="molecule type" value="Genomic_DNA"/>
</dbReference>
<feature type="domain" description="Ribonucleotide reductase large subunit C-terminal" evidence="6">
    <location>
        <begin position="94"/>
        <end position="234"/>
    </location>
</feature>
<evidence type="ECO:0000313" key="7">
    <source>
        <dbReference type="EMBL" id="SOD55526.1"/>
    </source>
</evidence>
<dbReference type="PANTHER" id="PTHR43371:SF1">
    <property type="entry name" value="RIBONUCLEOSIDE-DIPHOSPHATE REDUCTASE"/>
    <property type="match status" value="1"/>
</dbReference>
<dbReference type="PANTHER" id="PTHR43371">
    <property type="entry name" value="VITAMIN B12-DEPENDENT RIBONUCLEOTIDE REDUCTASE"/>
    <property type="match status" value="1"/>
</dbReference>
<evidence type="ECO:0000259" key="6">
    <source>
        <dbReference type="Pfam" id="PF02867"/>
    </source>
</evidence>
<dbReference type="AlphaFoldDB" id="A0A286DA35"/>
<dbReference type="SUPFAM" id="SSF51998">
    <property type="entry name" value="PFL-like glycyl radical enzymes"/>
    <property type="match status" value="1"/>
</dbReference>
<evidence type="ECO:0000313" key="8">
    <source>
        <dbReference type="Proteomes" id="UP000219374"/>
    </source>
</evidence>
<proteinExistence type="predicted"/>
<keyword evidence="4" id="KW-0170">Cobalt</keyword>
<dbReference type="InterPro" id="IPR000788">
    <property type="entry name" value="RNR_lg_C"/>
</dbReference>
<dbReference type="GO" id="GO:0004748">
    <property type="term" value="F:ribonucleoside-diphosphate reductase activity, thioredoxin disulfide as acceptor"/>
    <property type="evidence" value="ECO:0007669"/>
    <property type="project" value="TreeGrafter"/>
</dbReference>
<feature type="region of interest" description="Disordered" evidence="5">
    <location>
        <begin position="302"/>
        <end position="334"/>
    </location>
</feature>
<dbReference type="OrthoDB" id="5948085at2"/>